<keyword evidence="3" id="KW-1185">Reference proteome</keyword>
<protein>
    <recommendedName>
        <fullName evidence="1">SnoaL-like domain-containing protein</fullName>
    </recommendedName>
</protein>
<dbReference type="EMBL" id="CP000786">
    <property type="protein sequence ID" value="ABZ99368.1"/>
    <property type="molecule type" value="Genomic_DNA"/>
</dbReference>
<dbReference type="STRING" id="456481.LEPBI_I3303"/>
<dbReference type="InterPro" id="IPR032710">
    <property type="entry name" value="NTF2-like_dom_sf"/>
</dbReference>
<evidence type="ECO:0000313" key="2">
    <source>
        <dbReference type="EMBL" id="ABZ99368.1"/>
    </source>
</evidence>
<reference evidence="2 3" key="1">
    <citation type="journal article" date="2008" name="PLoS ONE">
        <title>Genome sequence of the saprophyte Leptospira biflexa provides insights into the evolution of Leptospira and the pathogenesis of leptospirosis.</title>
        <authorList>
            <person name="Picardeau M."/>
            <person name="Bulach D.M."/>
            <person name="Bouchier C."/>
            <person name="Zuerner R.L."/>
            <person name="Zidane N."/>
            <person name="Wilson P.J."/>
            <person name="Creno S."/>
            <person name="Kuczek E.S."/>
            <person name="Bommezzadri S."/>
            <person name="Davis J.C."/>
            <person name="McGrath A."/>
            <person name="Johnson M.J."/>
            <person name="Boursaux-Eude C."/>
            <person name="Seemann T."/>
            <person name="Rouy Z."/>
            <person name="Coppel R.L."/>
            <person name="Rood J.I."/>
            <person name="Lajus A."/>
            <person name="Davies J.K."/>
            <person name="Medigue C."/>
            <person name="Adler B."/>
        </authorList>
    </citation>
    <scope>NUCLEOTIDE SEQUENCE [LARGE SCALE GENOMIC DNA]</scope>
    <source>
        <strain evidence="3">Patoc 1 / ATCC 23582 / Paris</strain>
    </source>
</reference>
<accession>B0SQX1</accession>
<dbReference type="Gene3D" id="3.10.450.50">
    <property type="match status" value="1"/>
</dbReference>
<dbReference type="Pfam" id="PF12680">
    <property type="entry name" value="SnoaL_2"/>
    <property type="match status" value="1"/>
</dbReference>
<gene>
    <name evidence="2" type="ordered locus">LEPBI_I3303</name>
</gene>
<dbReference type="AlphaFoldDB" id="B0SQX1"/>
<name>B0SQX1_LEPBP</name>
<proteinExistence type="predicted"/>
<dbReference type="InterPro" id="IPR037401">
    <property type="entry name" value="SnoaL-like"/>
</dbReference>
<dbReference type="SUPFAM" id="SSF54427">
    <property type="entry name" value="NTF2-like"/>
    <property type="match status" value="1"/>
</dbReference>
<evidence type="ECO:0000313" key="3">
    <source>
        <dbReference type="Proteomes" id="UP000001847"/>
    </source>
</evidence>
<dbReference type="Proteomes" id="UP000001847">
    <property type="component" value="Chromosome I"/>
</dbReference>
<sequence>MAKGSIIIFSTMNANEELIQKFYTAFQNKDGQTMVSLYHPEIQFEDPAFGKLKGKEAGAMWLMLLERSQNLTIRFSNIKANEKEGSADWEADYSFSKTGRLVQNKIHAKFTFQDGKIIQHKDHFSMWKWLGMAMGPVGYLLGWWPALGNKVKKEAVTGLQLYMKRKRM</sequence>
<feature type="domain" description="SnoaL-like" evidence="1">
    <location>
        <begin position="19"/>
        <end position="120"/>
    </location>
</feature>
<dbReference type="KEGG" id="lbi:LEPBI_I3303"/>
<dbReference type="HOGENOM" id="CLU_120970_0_0_12"/>
<evidence type="ECO:0000259" key="1">
    <source>
        <dbReference type="Pfam" id="PF12680"/>
    </source>
</evidence>
<organism evidence="2 3">
    <name type="scientific">Leptospira biflexa serovar Patoc (strain Patoc 1 / ATCC 23582 / Paris)</name>
    <dbReference type="NCBI Taxonomy" id="456481"/>
    <lineage>
        <taxon>Bacteria</taxon>
        <taxon>Pseudomonadati</taxon>
        <taxon>Spirochaetota</taxon>
        <taxon>Spirochaetia</taxon>
        <taxon>Leptospirales</taxon>
        <taxon>Leptospiraceae</taxon>
        <taxon>Leptospira</taxon>
    </lineage>
</organism>